<name>A0ACC2X9X6_9TREE</name>
<comment type="caution">
    <text evidence="1">The sequence shown here is derived from an EMBL/GenBank/DDBJ whole genome shotgun (WGS) entry which is preliminary data.</text>
</comment>
<sequence length="330" mass="35989">MDYLLPPPAGMHQRSTTNTSMIRKPYTNISSIIRPKTAVRLIIAVLAILGINYLLQSSTSAALFPGLQLVTSEGARQQLLNAGLDMEKISVVAGKKVRVTGQFGAPTTLLYDDAAYHAVAPARTYRPIVSPPITETQELLALQSYLLSNPTHSLPDTTPTNRPLDPMTLVGFPPNDARGWKELAQEVEPVVIWSTGKTWTTPVQQILDLYGIEPQPVVLELEGRSDEQQLSAILARLVPGRSAALASSSRSPPPLITIAGHHEPINGYAPLLTLHKEGKLHALLERAGAVVDARAKREEGERVRRAMLQRRLAKQARVVVPARDVEGDDE</sequence>
<gene>
    <name evidence="1" type="ORF">QFC24_005380</name>
</gene>
<reference evidence="1" key="1">
    <citation type="submission" date="2023-04" db="EMBL/GenBank/DDBJ databases">
        <title>Draft Genome sequencing of Naganishia species isolated from polar environments using Oxford Nanopore Technology.</title>
        <authorList>
            <person name="Leo P."/>
            <person name="Venkateswaran K."/>
        </authorList>
    </citation>
    <scope>NUCLEOTIDE SEQUENCE</scope>
    <source>
        <strain evidence="1">DBVPG 5303</strain>
    </source>
</reference>
<organism evidence="1 2">
    <name type="scientific">Naganishia onofrii</name>
    <dbReference type="NCBI Taxonomy" id="1851511"/>
    <lineage>
        <taxon>Eukaryota</taxon>
        <taxon>Fungi</taxon>
        <taxon>Dikarya</taxon>
        <taxon>Basidiomycota</taxon>
        <taxon>Agaricomycotina</taxon>
        <taxon>Tremellomycetes</taxon>
        <taxon>Filobasidiales</taxon>
        <taxon>Filobasidiaceae</taxon>
        <taxon>Naganishia</taxon>
    </lineage>
</organism>
<evidence type="ECO:0000313" key="2">
    <source>
        <dbReference type="Proteomes" id="UP001234202"/>
    </source>
</evidence>
<dbReference type="Proteomes" id="UP001234202">
    <property type="component" value="Unassembled WGS sequence"/>
</dbReference>
<keyword evidence="2" id="KW-1185">Reference proteome</keyword>
<dbReference type="EMBL" id="JASBWV010000021">
    <property type="protein sequence ID" value="KAJ9120423.1"/>
    <property type="molecule type" value="Genomic_DNA"/>
</dbReference>
<accession>A0ACC2X9X6</accession>
<proteinExistence type="predicted"/>
<protein>
    <submittedName>
        <fullName evidence="1">Uncharacterized protein</fullName>
    </submittedName>
</protein>
<evidence type="ECO:0000313" key="1">
    <source>
        <dbReference type="EMBL" id="KAJ9120423.1"/>
    </source>
</evidence>